<comment type="caution">
    <text evidence="17">Lacks conserved residue(s) required for the propagation of feature annotation.</text>
</comment>
<keyword evidence="9 17" id="KW-0862">Zinc</keyword>
<keyword evidence="7 17" id="KW-0228">DNA excision</keyword>
<dbReference type="Gene3D" id="1.10.8.280">
    <property type="entry name" value="ABC transporter ATPase domain-like"/>
    <property type="match status" value="1"/>
</dbReference>
<dbReference type="CDD" id="cd03271">
    <property type="entry name" value="ABC_UvrA_II"/>
    <property type="match status" value="1"/>
</dbReference>
<dbReference type="Gene3D" id="1.20.1580.10">
    <property type="entry name" value="ABC transporter ATPase like domain"/>
    <property type="match status" value="2"/>
</dbReference>
<keyword evidence="12 17" id="KW-0238">DNA-binding</keyword>
<evidence type="ECO:0000256" key="5">
    <source>
        <dbReference type="ARBA" id="ARBA00022741"/>
    </source>
</evidence>
<dbReference type="FunFam" id="3.40.50.300:FF:000028">
    <property type="entry name" value="UvrABC system protein A"/>
    <property type="match status" value="1"/>
</dbReference>
<evidence type="ECO:0000256" key="10">
    <source>
        <dbReference type="ARBA" id="ARBA00022840"/>
    </source>
</evidence>
<dbReference type="GO" id="GO:0006289">
    <property type="term" value="P:nucleotide-excision repair"/>
    <property type="evidence" value="ECO:0007669"/>
    <property type="project" value="UniProtKB-UniRule"/>
</dbReference>
<dbReference type="GO" id="GO:0009381">
    <property type="term" value="F:excinuclease ABC activity"/>
    <property type="evidence" value="ECO:0007669"/>
    <property type="project" value="UniProtKB-UniRule"/>
</dbReference>
<dbReference type="PROSITE" id="PS00211">
    <property type="entry name" value="ABC_TRANSPORTER_1"/>
    <property type="match status" value="2"/>
</dbReference>
<keyword evidence="20" id="KW-1185">Reference proteome</keyword>
<dbReference type="HAMAP" id="MF_00205">
    <property type="entry name" value="UvrA"/>
    <property type="match status" value="1"/>
</dbReference>
<keyword evidence="11 17" id="KW-0267">Excision nuclease</keyword>
<keyword evidence="3 17" id="KW-0479">Metal-binding</keyword>
<dbReference type="NCBIfam" id="NF001503">
    <property type="entry name" value="PRK00349.1"/>
    <property type="match status" value="1"/>
</dbReference>
<dbReference type="Proteomes" id="UP000011758">
    <property type="component" value="Unassembled WGS sequence"/>
</dbReference>
<dbReference type="PANTHER" id="PTHR43152">
    <property type="entry name" value="UVRABC SYSTEM PROTEIN A"/>
    <property type="match status" value="1"/>
</dbReference>
<name>M2Q3I3_9FIRM</name>
<evidence type="ECO:0000256" key="4">
    <source>
        <dbReference type="ARBA" id="ARBA00022737"/>
    </source>
</evidence>
<evidence type="ECO:0000256" key="6">
    <source>
        <dbReference type="ARBA" id="ARBA00022763"/>
    </source>
</evidence>
<dbReference type="CDD" id="cd03270">
    <property type="entry name" value="ABC_UvrA_I"/>
    <property type="match status" value="1"/>
</dbReference>
<sequence length="940" mass="104833">MSKNLIEIKGARVNNLKNINLTIPKDKLVIMTGLSGSGKTSLAFDTIYAEGQRRYVESLSAYARQFLGGMEKPDVDSIDGLSPAIAIDQKTTSNNPRSTVGTVTEIFDYLRLLYARIGHAYCPNHHILIEAQTIKQMIHIVDEYDEGDRLQILARKAMNQKGTHKDLFEQLLKDGFIRVKVDGEMHLLEDDIILEKNKKHTIDVVVDRIIKKEGYHTRLSDSLETALKLAGGECIVENLTKKTERLFSENQACPICGFSVPKLEPRLFSFNNPLGACPDCKGLGIKEEVDDDLLIPDWNLSINQGGIRYFKTSIGTDRIEWQTYCKLLDYYHIDYDKPLKDFTKKEKDIIFYGSKEPISYEIISSSGNISKTTRFIEGVKTLIERRYQETTSSWAKEYYASFMSEHTCPSCRGKRLNEMVLAVQIGGKNIAEFTDMSIDQALSFIKDLKLSIMEEKIARLIIKEIRDRLTFLHNVGLGYLTLSRRAGGLSGGEAQRIRLATQIGSRLTGVLYVLDEPSIGLHQRDNEKLIKTLCEMRDLGNTVIVVEHDEDTMRSSDYIVDIGPGAGVHGGEVVAVGTPQEIMANQNSITGAYLSGRKKISVPLKRRKGNGLYLEVKGAKEHNLKNINVKFPLGEFIVVTGVSGSGKSTLVNDILCRALKAEIYKSKEKPGVFKSIKGIENIDKVIEVSQEPIGRTPRSNPVTYTGVFDDIRDLFSKTPEAKIRGYDKGRFSFNVKGGRCEACQGDGVKRISMHFLPDVYVPCEECDGKRYNEETLQVTYKGKNIYDVLEMTIEESLEFFENLPRIYNKVKALYDVGLGYIKLGQSSTTLSGGEAQRVKLASELQKRATGKTLYILDEPTTGLHSDDVSRLINVLQTIVDGGDTVLIIEHNLDVIKVADHIIDLGLEGGDAGGTIVVSGTPEKVAQCKESRTGAFLKDLL</sequence>
<dbReference type="GO" id="GO:0008270">
    <property type="term" value="F:zinc ion binding"/>
    <property type="evidence" value="ECO:0007669"/>
    <property type="project" value="UniProtKB-UniRule"/>
</dbReference>
<evidence type="ECO:0000256" key="13">
    <source>
        <dbReference type="ARBA" id="ARBA00023204"/>
    </source>
</evidence>
<evidence type="ECO:0000256" key="8">
    <source>
        <dbReference type="ARBA" id="ARBA00022771"/>
    </source>
</evidence>
<dbReference type="PANTHER" id="PTHR43152:SF3">
    <property type="entry name" value="UVRABC SYSTEM PROTEIN A"/>
    <property type="match status" value="1"/>
</dbReference>
<dbReference type="InterPro" id="IPR027417">
    <property type="entry name" value="P-loop_NTPase"/>
</dbReference>
<evidence type="ECO:0000256" key="12">
    <source>
        <dbReference type="ARBA" id="ARBA00023125"/>
    </source>
</evidence>
<evidence type="ECO:0000313" key="19">
    <source>
        <dbReference type="EMBL" id="EMD17450.1"/>
    </source>
</evidence>
<evidence type="ECO:0000313" key="20">
    <source>
        <dbReference type="Proteomes" id="UP000011758"/>
    </source>
</evidence>
<feature type="zinc finger region" description="C4-type" evidence="17">
    <location>
        <begin position="253"/>
        <end position="280"/>
    </location>
</feature>
<dbReference type="Pfam" id="PF17755">
    <property type="entry name" value="UvrA_DNA-bind"/>
    <property type="match status" value="1"/>
</dbReference>
<keyword evidence="2 17" id="KW-0963">Cytoplasm</keyword>
<comment type="subcellular location">
    <subcellularLocation>
        <location evidence="1 17">Cytoplasm</location>
    </subcellularLocation>
</comment>
<dbReference type="InterPro" id="IPR017871">
    <property type="entry name" value="ABC_transporter-like_CS"/>
</dbReference>
<keyword evidence="8 17" id="KW-0863">Zinc-finger</keyword>
<evidence type="ECO:0000256" key="11">
    <source>
        <dbReference type="ARBA" id="ARBA00022881"/>
    </source>
</evidence>
<dbReference type="InterPro" id="IPR004602">
    <property type="entry name" value="UvrA"/>
</dbReference>
<evidence type="ECO:0000256" key="14">
    <source>
        <dbReference type="ARBA" id="ARBA00038000"/>
    </source>
</evidence>
<evidence type="ECO:0000256" key="15">
    <source>
        <dbReference type="ARBA" id="ARBA00039316"/>
    </source>
</evidence>
<evidence type="ECO:0000256" key="7">
    <source>
        <dbReference type="ARBA" id="ARBA00022769"/>
    </source>
</evidence>
<dbReference type="SMART" id="SM00382">
    <property type="entry name" value="AAA"/>
    <property type="match status" value="1"/>
</dbReference>
<dbReference type="FunFam" id="1.20.1580.10:FF:000002">
    <property type="entry name" value="UvrABC system protein A"/>
    <property type="match status" value="1"/>
</dbReference>
<dbReference type="PATRIC" id="fig|999415.3.peg.239"/>
<dbReference type="InterPro" id="IPR041102">
    <property type="entry name" value="UvrA_inter"/>
</dbReference>
<dbReference type="GO" id="GO:0005524">
    <property type="term" value="F:ATP binding"/>
    <property type="evidence" value="ECO:0007669"/>
    <property type="project" value="UniProtKB-UniRule"/>
</dbReference>
<dbReference type="OrthoDB" id="9809851at2"/>
<dbReference type="NCBIfam" id="TIGR00630">
    <property type="entry name" value="uvra"/>
    <property type="match status" value="1"/>
</dbReference>
<evidence type="ECO:0000256" key="9">
    <source>
        <dbReference type="ARBA" id="ARBA00022833"/>
    </source>
</evidence>
<feature type="domain" description="ABC transporter" evidence="18">
    <location>
        <begin position="607"/>
        <end position="937"/>
    </location>
</feature>
<dbReference type="GO" id="GO:0009432">
    <property type="term" value="P:SOS response"/>
    <property type="evidence" value="ECO:0007669"/>
    <property type="project" value="UniProtKB-UniRule"/>
</dbReference>
<gene>
    <name evidence="17" type="primary">uvrA</name>
    <name evidence="19" type="ORF">HMPREF9943_00237</name>
</gene>
<dbReference type="eggNOG" id="COG0178">
    <property type="taxonomic scope" value="Bacteria"/>
</dbReference>
<feature type="binding site" evidence="17">
    <location>
        <begin position="641"/>
        <end position="648"/>
    </location>
    <ligand>
        <name>ATP</name>
        <dbReference type="ChEBI" id="CHEBI:30616"/>
    </ligand>
</feature>
<dbReference type="GO" id="GO:0005737">
    <property type="term" value="C:cytoplasm"/>
    <property type="evidence" value="ECO:0007669"/>
    <property type="project" value="UniProtKB-SubCell"/>
</dbReference>
<dbReference type="AlphaFoldDB" id="M2Q3I3"/>
<feature type="zinc finger region" description="C4-type" evidence="17">
    <location>
        <begin position="740"/>
        <end position="766"/>
    </location>
</feature>
<evidence type="ECO:0000256" key="2">
    <source>
        <dbReference type="ARBA" id="ARBA00022490"/>
    </source>
</evidence>
<proteinExistence type="inferred from homology"/>
<evidence type="ECO:0000256" key="17">
    <source>
        <dbReference type="HAMAP-Rule" id="MF_00205"/>
    </source>
</evidence>
<dbReference type="STRING" id="999415.HMPREF9943_00237"/>
<dbReference type="EMBL" id="AGEJ01000005">
    <property type="protein sequence ID" value="EMD17450.1"/>
    <property type="molecule type" value="Genomic_DNA"/>
</dbReference>
<keyword evidence="5 17" id="KW-0547">Nucleotide-binding</keyword>
<dbReference type="Pfam" id="PF17760">
    <property type="entry name" value="UvrA_inter"/>
    <property type="match status" value="1"/>
</dbReference>
<dbReference type="InterPro" id="IPR013815">
    <property type="entry name" value="ATP_grasp_subdomain_1"/>
</dbReference>
<comment type="similarity">
    <text evidence="14 17">Belongs to the ABC transporter superfamily. UvrA family.</text>
</comment>
<keyword evidence="17" id="KW-0742">SOS response</keyword>
<dbReference type="InterPro" id="IPR041552">
    <property type="entry name" value="UvrA_DNA-bd"/>
</dbReference>
<comment type="subunit">
    <text evidence="17">Forms a heterotetramer with UvrB during the search for lesions.</text>
</comment>
<dbReference type="PROSITE" id="PS50893">
    <property type="entry name" value="ABC_TRANSPORTER_2"/>
    <property type="match status" value="1"/>
</dbReference>
<evidence type="ECO:0000256" key="16">
    <source>
        <dbReference type="ARBA" id="ARBA00042156"/>
    </source>
</evidence>
<dbReference type="GO" id="GO:0009380">
    <property type="term" value="C:excinuclease repair complex"/>
    <property type="evidence" value="ECO:0007669"/>
    <property type="project" value="InterPro"/>
</dbReference>
<dbReference type="GO" id="GO:0003677">
    <property type="term" value="F:DNA binding"/>
    <property type="evidence" value="ECO:0007669"/>
    <property type="project" value="UniProtKB-UniRule"/>
</dbReference>
<keyword evidence="4 17" id="KW-0677">Repeat</keyword>
<comment type="function">
    <text evidence="17">The UvrABC repair system catalyzes the recognition and processing of DNA lesions. UvrA is an ATPase and a DNA-binding protein. A damage recognition complex composed of 2 UvrA and 2 UvrB subunits scans DNA for abnormalities. When the presence of a lesion has been verified by UvrB, the UvrA molecules dissociate.</text>
</comment>
<comment type="caution">
    <text evidence="19">The sequence shown here is derived from an EMBL/GenBank/DDBJ whole genome shotgun (WGS) entry which is preliminary data.</text>
</comment>
<dbReference type="GO" id="GO:0016887">
    <property type="term" value="F:ATP hydrolysis activity"/>
    <property type="evidence" value="ECO:0007669"/>
    <property type="project" value="InterPro"/>
</dbReference>
<protein>
    <recommendedName>
        <fullName evidence="15 17">UvrABC system protein A</fullName>
        <shortName evidence="17">UvrA protein</shortName>
    </recommendedName>
    <alternativeName>
        <fullName evidence="16 17">Excinuclease ABC subunit A</fullName>
    </alternativeName>
</protein>
<evidence type="ECO:0000256" key="1">
    <source>
        <dbReference type="ARBA" id="ARBA00004496"/>
    </source>
</evidence>
<evidence type="ECO:0000259" key="18">
    <source>
        <dbReference type="PROSITE" id="PS50893"/>
    </source>
</evidence>
<dbReference type="Gene3D" id="3.30.1490.20">
    <property type="entry name" value="ATP-grasp fold, A domain"/>
    <property type="match status" value="1"/>
</dbReference>
<keyword evidence="6 17" id="KW-0227">DNA damage</keyword>
<reference evidence="19 20" key="1">
    <citation type="submission" date="2013-02" db="EMBL/GenBank/DDBJ databases">
        <title>The Genome Sequence of Lactobacillus catenaformis F0143.</title>
        <authorList>
            <consortium name="The Broad Institute Genome Sequencing Platform"/>
            <person name="Earl A."/>
            <person name="Ward D."/>
            <person name="Feldgarden M."/>
            <person name="Gevers D."/>
            <person name="Izard J."/>
            <person name="Blanton J.M."/>
            <person name="Mathney J."/>
            <person name="Dewhirst F.E."/>
            <person name="Young S.K."/>
            <person name="Zeng Q."/>
            <person name="Gargeya S."/>
            <person name="Fitzgerald M."/>
            <person name="Haas B."/>
            <person name="Abouelleil A."/>
            <person name="Alvarado L."/>
            <person name="Arachchi H.M."/>
            <person name="Berlin A."/>
            <person name="Chapman S.B."/>
            <person name="Gearin G."/>
            <person name="Goldberg J."/>
            <person name="Griggs A."/>
            <person name="Gujja S."/>
            <person name="Hansen M."/>
            <person name="Heiman D."/>
            <person name="Howarth C."/>
            <person name="Larimer J."/>
            <person name="Lui A."/>
            <person name="MacDonald P.J.P."/>
            <person name="McCowen C."/>
            <person name="Montmayeur A."/>
            <person name="Murphy C."/>
            <person name="Neiman D."/>
            <person name="Pearson M."/>
            <person name="Priest M."/>
            <person name="Roberts A."/>
            <person name="Saif S."/>
            <person name="Shea T."/>
            <person name="Sisk P."/>
            <person name="Stolte C."/>
            <person name="Sykes S."/>
            <person name="Wortman J."/>
            <person name="Nusbaum C."/>
            <person name="Birren B."/>
        </authorList>
    </citation>
    <scope>NUCLEOTIDE SEQUENCE [LARGE SCALE GENOMIC DNA]</scope>
    <source>
        <strain evidence="19 20">OT 569</strain>
    </source>
</reference>
<keyword evidence="13 17" id="KW-0234">DNA repair</keyword>
<accession>M2Q3I3</accession>
<dbReference type="RefSeq" id="WP_004801271.1">
    <property type="nucleotide sequence ID" value="NZ_KB446646.1"/>
</dbReference>
<organism evidence="19 20">
    <name type="scientific">Eggerthia catenaformis OT 569 = DSM 20559</name>
    <dbReference type="NCBI Taxonomy" id="999415"/>
    <lineage>
        <taxon>Bacteria</taxon>
        <taxon>Bacillati</taxon>
        <taxon>Bacillota</taxon>
        <taxon>Erysipelotrichia</taxon>
        <taxon>Erysipelotrichales</taxon>
        <taxon>Coprobacillaceae</taxon>
        <taxon>Eggerthia</taxon>
    </lineage>
</organism>
<dbReference type="InterPro" id="IPR003439">
    <property type="entry name" value="ABC_transporter-like_ATP-bd"/>
</dbReference>
<dbReference type="SUPFAM" id="SSF52540">
    <property type="entry name" value="P-loop containing nucleoside triphosphate hydrolases"/>
    <property type="match status" value="2"/>
</dbReference>
<dbReference type="InterPro" id="IPR003593">
    <property type="entry name" value="AAA+_ATPase"/>
</dbReference>
<evidence type="ECO:0000256" key="3">
    <source>
        <dbReference type="ARBA" id="ARBA00022723"/>
    </source>
</evidence>
<dbReference type="Gene3D" id="3.40.50.300">
    <property type="entry name" value="P-loop containing nucleotide triphosphate hydrolases"/>
    <property type="match status" value="2"/>
</dbReference>
<keyword evidence="10 17" id="KW-0067">ATP-binding</keyword>